<protein>
    <submittedName>
        <fullName evidence="1">Uncharacterized protein</fullName>
    </submittedName>
</protein>
<keyword evidence="2" id="KW-1185">Reference proteome</keyword>
<sequence length="184" mass="20632">MAAQSLSVSVAWFLGASGLWLRTSDHTTGAETEDLPAPAQALWTQLYDWADLVHDNYVWVSGLDVTRGWRDEEARRQFVREADDLGHRLRRVLGKGWDVDVSPEPGVTVVRMAGEYGCRWPLWVAGGQSDPGSFSMLSDRTLERLERWAELADPDHHPGPPPELTAELRADLARELGSRFRVVV</sequence>
<proteinExistence type="predicted"/>
<dbReference type="EMBL" id="CP102173">
    <property type="protein sequence ID" value="UUP15307.1"/>
    <property type="molecule type" value="Genomic_DNA"/>
</dbReference>
<reference evidence="1 2" key="1">
    <citation type="submission" date="2022-08" db="EMBL/GenBank/DDBJ databases">
        <title>novel species in genus Aeromicrobium.</title>
        <authorList>
            <person name="Ye L."/>
        </authorList>
    </citation>
    <scope>NUCLEOTIDE SEQUENCE [LARGE SCALE GENOMIC DNA]</scope>
    <source>
        <strain evidence="2">zg-Y1379</strain>
    </source>
</reference>
<dbReference type="Proteomes" id="UP001316184">
    <property type="component" value="Chromosome"/>
</dbReference>
<evidence type="ECO:0000313" key="2">
    <source>
        <dbReference type="Proteomes" id="UP001316184"/>
    </source>
</evidence>
<dbReference type="RefSeq" id="WP_232399362.1">
    <property type="nucleotide sequence ID" value="NZ_CP102173.1"/>
</dbReference>
<evidence type="ECO:0000313" key="1">
    <source>
        <dbReference type="EMBL" id="UUP15307.1"/>
    </source>
</evidence>
<name>A0ABY5MBV7_9ACTN</name>
<gene>
    <name evidence="1" type="ORF">NQV15_08345</name>
</gene>
<organism evidence="1 2">
    <name type="scientific">Aeromicrobium wangtongii</name>
    <dbReference type="NCBI Taxonomy" id="2969247"/>
    <lineage>
        <taxon>Bacteria</taxon>
        <taxon>Bacillati</taxon>
        <taxon>Actinomycetota</taxon>
        <taxon>Actinomycetes</taxon>
        <taxon>Propionibacteriales</taxon>
        <taxon>Nocardioidaceae</taxon>
        <taxon>Aeromicrobium</taxon>
    </lineage>
</organism>
<accession>A0ABY5MBV7</accession>